<dbReference type="EMBL" id="JASAOG010000010">
    <property type="protein sequence ID" value="KAK0066720.1"/>
    <property type="molecule type" value="Genomic_DNA"/>
</dbReference>
<keyword evidence="2" id="KW-1185">Reference proteome</keyword>
<gene>
    <name evidence="1" type="ORF">Bpfe_004152</name>
</gene>
<dbReference type="AlphaFoldDB" id="A0AAD8C799"/>
<accession>A0AAD8C799</accession>
<organism evidence="1 2">
    <name type="scientific">Biomphalaria pfeifferi</name>
    <name type="common">Bloodfluke planorb</name>
    <name type="synonym">Freshwater snail</name>
    <dbReference type="NCBI Taxonomy" id="112525"/>
    <lineage>
        <taxon>Eukaryota</taxon>
        <taxon>Metazoa</taxon>
        <taxon>Spiralia</taxon>
        <taxon>Lophotrochozoa</taxon>
        <taxon>Mollusca</taxon>
        <taxon>Gastropoda</taxon>
        <taxon>Heterobranchia</taxon>
        <taxon>Euthyneura</taxon>
        <taxon>Panpulmonata</taxon>
        <taxon>Hygrophila</taxon>
        <taxon>Lymnaeoidea</taxon>
        <taxon>Planorbidae</taxon>
        <taxon>Biomphalaria</taxon>
    </lineage>
</organism>
<protein>
    <submittedName>
        <fullName evidence="1">Uncharacterized protein</fullName>
    </submittedName>
</protein>
<proteinExistence type="predicted"/>
<dbReference type="Proteomes" id="UP001233172">
    <property type="component" value="Unassembled WGS sequence"/>
</dbReference>
<reference evidence="1" key="1">
    <citation type="journal article" date="2023" name="PLoS Negl. Trop. Dis.">
        <title>A genome sequence for Biomphalaria pfeifferi, the major vector snail for the human-infecting parasite Schistosoma mansoni.</title>
        <authorList>
            <person name="Bu L."/>
            <person name="Lu L."/>
            <person name="Laidemitt M.R."/>
            <person name="Zhang S.M."/>
            <person name="Mutuku M."/>
            <person name="Mkoji G."/>
            <person name="Steinauer M."/>
            <person name="Loker E.S."/>
        </authorList>
    </citation>
    <scope>NUCLEOTIDE SEQUENCE</scope>
    <source>
        <strain evidence="1">KasaAsao</strain>
    </source>
</reference>
<comment type="caution">
    <text evidence="1">The sequence shown here is derived from an EMBL/GenBank/DDBJ whole genome shotgun (WGS) entry which is preliminary data.</text>
</comment>
<name>A0AAD8C799_BIOPF</name>
<reference evidence="1" key="2">
    <citation type="submission" date="2023-04" db="EMBL/GenBank/DDBJ databases">
        <authorList>
            <person name="Bu L."/>
            <person name="Lu L."/>
            <person name="Laidemitt M.R."/>
            <person name="Zhang S.M."/>
            <person name="Mutuku M."/>
            <person name="Mkoji G."/>
            <person name="Steinauer M."/>
            <person name="Loker E.S."/>
        </authorList>
    </citation>
    <scope>NUCLEOTIDE SEQUENCE</scope>
    <source>
        <strain evidence="1">KasaAsao</strain>
        <tissue evidence="1">Whole Snail</tissue>
    </source>
</reference>
<evidence type="ECO:0000313" key="2">
    <source>
        <dbReference type="Proteomes" id="UP001233172"/>
    </source>
</evidence>
<sequence>MPLPALQRRKGRRLGAGNMQIEFEVKLGAVRFQCEWVRRGATSIGATGQQNSETGFLICGPVPDKKATPYRRRNLIGFQRSHASFSSKVISGHFWYRHLMTTTRALGRLGDSP</sequence>
<evidence type="ECO:0000313" key="1">
    <source>
        <dbReference type="EMBL" id="KAK0066720.1"/>
    </source>
</evidence>